<gene>
    <name evidence="2" type="ORF">S06H3_14446</name>
</gene>
<dbReference type="EMBL" id="BARV01007067">
    <property type="protein sequence ID" value="GAI03360.1"/>
    <property type="molecule type" value="Genomic_DNA"/>
</dbReference>
<feature type="region of interest" description="Disordered" evidence="1">
    <location>
        <begin position="36"/>
        <end position="73"/>
    </location>
</feature>
<proteinExistence type="predicted"/>
<evidence type="ECO:0000313" key="2">
    <source>
        <dbReference type="EMBL" id="GAI03360.1"/>
    </source>
</evidence>
<name>X1LLS5_9ZZZZ</name>
<sequence>MDIQEYHRKKPLNQDNFNKSIESFLIENGFILRKEIEDSSEKEKESDIRETELEEKVKEIGDEGGFSTEKEEKKSYDEIVENIDYDSVNFKTIDEHDLDYRNNTEKEKDVIKIKRGRGKGFYHHNPYSTEDGMRGEKVALEKEKDRLKEIGLDSYISQIHHISEEIPDNPWDIESFDIQDGEVVPIRIEVKATPEVDNYIFPMSEPELRAALEENHPKGRYFVYRVFNVRSATPDIKRFDFNKLFSKKLINFKSKDFYIELIVKENKEIEEYFL</sequence>
<accession>X1LLS5</accession>
<reference evidence="2" key="1">
    <citation type="journal article" date="2014" name="Front. Microbiol.">
        <title>High frequency of phylogenetically diverse reductive dehalogenase-homologous genes in deep subseafloor sedimentary metagenomes.</title>
        <authorList>
            <person name="Kawai M."/>
            <person name="Futagami T."/>
            <person name="Toyoda A."/>
            <person name="Takaki Y."/>
            <person name="Nishi S."/>
            <person name="Hori S."/>
            <person name="Arai W."/>
            <person name="Tsubouchi T."/>
            <person name="Morono Y."/>
            <person name="Uchiyama I."/>
            <person name="Ito T."/>
            <person name="Fujiyama A."/>
            <person name="Inagaki F."/>
            <person name="Takami H."/>
        </authorList>
    </citation>
    <scope>NUCLEOTIDE SEQUENCE</scope>
    <source>
        <strain evidence="2">Expedition CK06-06</strain>
    </source>
</reference>
<protein>
    <recommendedName>
        <fullName evidence="3">Protein NO VEIN C-terminal domain-containing protein</fullName>
    </recommendedName>
</protein>
<feature type="compositionally biased region" description="Basic and acidic residues" evidence="1">
    <location>
        <begin position="36"/>
        <end position="61"/>
    </location>
</feature>
<dbReference type="AlphaFoldDB" id="X1LLS5"/>
<comment type="caution">
    <text evidence="2">The sequence shown here is derived from an EMBL/GenBank/DDBJ whole genome shotgun (WGS) entry which is preliminary data.</text>
</comment>
<evidence type="ECO:0008006" key="3">
    <source>
        <dbReference type="Google" id="ProtNLM"/>
    </source>
</evidence>
<evidence type="ECO:0000256" key="1">
    <source>
        <dbReference type="SAM" id="MobiDB-lite"/>
    </source>
</evidence>
<organism evidence="2">
    <name type="scientific">marine sediment metagenome</name>
    <dbReference type="NCBI Taxonomy" id="412755"/>
    <lineage>
        <taxon>unclassified sequences</taxon>
        <taxon>metagenomes</taxon>
        <taxon>ecological metagenomes</taxon>
    </lineage>
</organism>